<dbReference type="OMA" id="CMLCAIS"/>
<evidence type="ECO:0000313" key="1">
    <source>
        <dbReference type="Ensembl" id="ENSNBRP00000028986.1"/>
    </source>
</evidence>
<organism evidence="1 2">
    <name type="scientific">Neolamprologus brichardi</name>
    <name type="common">Fairy cichlid</name>
    <name type="synonym">Lamprologus brichardi</name>
    <dbReference type="NCBI Taxonomy" id="32507"/>
    <lineage>
        <taxon>Eukaryota</taxon>
        <taxon>Metazoa</taxon>
        <taxon>Chordata</taxon>
        <taxon>Craniata</taxon>
        <taxon>Vertebrata</taxon>
        <taxon>Euteleostomi</taxon>
        <taxon>Actinopterygii</taxon>
        <taxon>Neopterygii</taxon>
        <taxon>Teleostei</taxon>
        <taxon>Neoteleostei</taxon>
        <taxon>Acanthomorphata</taxon>
        <taxon>Ovalentaria</taxon>
        <taxon>Cichlomorphae</taxon>
        <taxon>Cichliformes</taxon>
        <taxon>Cichlidae</taxon>
        <taxon>African cichlids</taxon>
        <taxon>Pseudocrenilabrinae</taxon>
        <taxon>Lamprologini</taxon>
        <taxon>Neolamprologus</taxon>
    </lineage>
</organism>
<keyword evidence="2" id="KW-1185">Reference proteome</keyword>
<dbReference type="AlphaFoldDB" id="A0A3Q4I2K3"/>
<dbReference type="GeneTree" id="ENSGT00390000000223"/>
<dbReference type="Proteomes" id="UP000261580">
    <property type="component" value="Unassembled WGS sequence"/>
</dbReference>
<protein>
    <submittedName>
        <fullName evidence="1">Uncharacterized protein</fullName>
    </submittedName>
</protein>
<dbReference type="Bgee" id="ENSNBRG00000022097">
    <property type="expression patterns" value="Expressed in blood and 1 other cell type or tissue"/>
</dbReference>
<evidence type="ECO:0000313" key="2">
    <source>
        <dbReference type="Proteomes" id="UP000261580"/>
    </source>
</evidence>
<accession>A0A3Q4I2K3</accession>
<sequence>ITREASLSARDAFISPSAAITLALASRLASASAAMALWSWRGSFTSLISTLSTLIPQSSVASSSEDCMLCAISSRSDRISARFLVPSTFLRVVWASRRVAASALVMLATARVAFWTR</sequence>
<name>A0A3Q4I2K3_NEOBR</name>
<reference evidence="1" key="2">
    <citation type="submission" date="2025-09" db="UniProtKB">
        <authorList>
            <consortium name="Ensembl"/>
        </authorList>
    </citation>
    <scope>IDENTIFICATION</scope>
</reference>
<reference evidence="1" key="1">
    <citation type="submission" date="2025-08" db="UniProtKB">
        <authorList>
            <consortium name="Ensembl"/>
        </authorList>
    </citation>
    <scope>IDENTIFICATION</scope>
</reference>
<dbReference type="Ensembl" id="ENSNBRT00000029742.1">
    <property type="protein sequence ID" value="ENSNBRP00000028986.1"/>
    <property type="gene ID" value="ENSNBRG00000022097.1"/>
</dbReference>
<proteinExistence type="predicted"/>